<evidence type="ECO:0000313" key="2">
    <source>
        <dbReference type="EMBL" id="TPQ22216.1"/>
    </source>
</evidence>
<accession>A0A505DMG4</accession>
<evidence type="ECO:0000313" key="3">
    <source>
        <dbReference type="Proteomes" id="UP000317378"/>
    </source>
</evidence>
<feature type="region of interest" description="Disordered" evidence="1">
    <location>
        <begin position="195"/>
        <end position="218"/>
    </location>
</feature>
<sequence length="277" mass="30070">MLSPEACPAPGATTSTTTSCTLPSPTSTDQHRNKIAHQAALIESTLGSDPADVPSTAPRATGRRILLIASGGAADLRRVDPALLHPADRLVLNDVDPDALQHALTHLPPATRVQTAAAPDNVLRTAAHLAADHGPFDLILAGGHFDYLERFARALIRTTLSRLCRPGGTFYFSNIATPNPYAALMTHIGRWNLVERTPPTSRPTFEPPRRREPSPDWTSLPMPLAWRCSRRCGARTSRGDPGSLGVRRRRSLDRQSRPSMMRKSRSKPSGSSASAFW</sequence>
<dbReference type="SUPFAM" id="SSF53335">
    <property type="entry name" value="S-adenosyl-L-methionine-dependent methyltransferases"/>
    <property type="match status" value="1"/>
</dbReference>
<keyword evidence="2" id="KW-0489">Methyltransferase</keyword>
<reference evidence="2 3" key="1">
    <citation type="submission" date="2019-06" db="EMBL/GenBank/DDBJ databases">
        <title>Streptomyces sporangiiformans sp. nov., a novel actinomycete isolated from soil in Mount Song.</title>
        <authorList>
            <person name="Han L."/>
        </authorList>
    </citation>
    <scope>NUCLEOTIDE SEQUENCE [LARGE SCALE GENOMIC DNA]</scope>
    <source>
        <strain evidence="2 3">NEAU-SSA 1</strain>
    </source>
</reference>
<evidence type="ECO:0000256" key="1">
    <source>
        <dbReference type="SAM" id="MobiDB-lite"/>
    </source>
</evidence>
<feature type="compositionally biased region" description="Low complexity" evidence="1">
    <location>
        <begin position="1"/>
        <end position="28"/>
    </location>
</feature>
<dbReference type="GO" id="GO:0008168">
    <property type="term" value="F:methyltransferase activity"/>
    <property type="evidence" value="ECO:0007669"/>
    <property type="project" value="UniProtKB-KW"/>
</dbReference>
<feature type="region of interest" description="Disordered" evidence="1">
    <location>
        <begin position="1"/>
        <end position="31"/>
    </location>
</feature>
<dbReference type="Gene3D" id="3.40.50.150">
    <property type="entry name" value="Vaccinia Virus protein VP39"/>
    <property type="match status" value="1"/>
</dbReference>
<name>A0A505DMG4_9ACTN</name>
<dbReference type="AlphaFoldDB" id="A0A505DMG4"/>
<dbReference type="OrthoDB" id="9786503at2"/>
<organism evidence="2 3">
    <name type="scientific">Streptomyces sporangiiformans</name>
    <dbReference type="NCBI Taxonomy" id="2315329"/>
    <lineage>
        <taxon>Bacteria</taxon>
        <taxon>Bacillati</taxon>
        <taxon>Actinomycetota</taxon>
        <taxon>Actinomycetes</taxon>
        <taxon>Kitasatosporales</taxon>
        <taxon>Streptomycetaceae</taxon>
        <taxon>Streptomyces</taxon>
    </lineage>
</organism>
<feature type="compositionally biased region" description="Low complexity" evidence="1">
    <location>
        <begin position="195"/>
        <end position="204"/>
    </location>
</feature>
<proteinExistence type="predicted"/>
<protein>
    <submittedName>
        <fullName evidence="2">Class I SAM-dependent methyltransferase</fullName>
    </submittedName>
</protein>
<feature type="region of interest" description="Disordered" evidence="1">
    <location>
        <begin position="233"/>
        <end position="277"/>
    </location>
</feature>
<dbReference type="EMBL" id="VCHX02000095">
    <property type="protein sequence ID" value="TPQ22216.1"/>
    <property type="molecule type" value="Genomic_DNA"/>
</dbReference>
<feature type="compositionally biased region" description="Low complexity" evidence="1">
    <location>
        <begin position="267"/>
        <end position="277"/>
    </location>
</feature>
<dbReference type="Proteomes" id="UP000317378">
    <property type="component" value="Unassembled WGS sequence"/>
</dbReference>
<dbReference type="RefSeq" id="WP_119100195.1">
    <property type="nucleotide sequence ID" value="NZ_QXMJ01000095.1"/>
</dbReference>
<dbReference type="GO" id="GO:0032259">
    <property type="term" value="P:methylation"/>
    <property type="evidence" value="ECO:0007669"/>
    <property type="project" value="UniProtKB-KW"/>
</dbReference>
<keyword evidence="3" id="KW-1185">Reference proteome</keyword>
<comment type="caution">
    <text evidence="2">The sequence shown here is derived from an EMBL/GenBank/DDBJ whole genome shotgun (WGS) entry which is preliminary data.</text>
</comment>
<keyword evidence="2" id="KW-0808">Transferase</keyword>
<dbReference type="CDD" id="cd02440">
    <property type="entry name" value="AdoMet_MTases"/>
    <property type="match status" value="1"/>
</dbReference>
<gene>
    <name evidence="2" type="ORF">FGD71_010855</name>
</gene>
<dbReference type="InterPro" id="IPR029063">
    <property type="entry name" value="SAM-dependent_MTases_sf"/>
</dbReference>